<dbReference type="Proteomes" id="UP000615446">
    <property type="component" value="Unassembled WGS sequence"/>
</dbReference>
<protein>
    <submittedName>
        <fullName evidence="2">Uncharacterized protein</fullName>
    </submittedName>
</protein>
<dbReference type="EMBL" id="BLAL01000180">
    <property type="protein sequence ID" value="GES88676.1"/>
    <property type="molecule type" value="Genomic_DNA"/>
</dbReference>
<feature type="region of interest" description="Disordered" evidence="1">
    <location>
        <begin position="28"/>
        <end position="60"/>
    </location>
</feature>
<evidence type="ECO:0000313" key="2">
    <source>
        <dbReference type="EMBL" id="GES88676.1"/>
    </source>
</evidence>
<organism evidence="2 3">
    <name type="scientific">Rhizophagus clarus</name>
    <dbReference type="NCBI Taxonomy" id="94130"/>
    <lineage>
        <taxon>Eukaryota</taxon>
        <taxon>Fungi</taxon>
        <taxon>Fungi incertae sedis</taxon>
        <taxon>Mucoromycota</taxon>
        <taxon>Glomeromycotina</taxon>
        <taxon>Glomeromycetes</taxon>
        <taxon>Glomerales</taxon>
        <taxon>Glomeraceae</taxon>
        <taxon>Rhizophagus</taxon>
    </lineage>
</organism>
<reference evidence="2" key="1">
    <citation type="submission" date="2019-10" db="EMBL/GenBank/DDBJ databases">
        <title>Conservation and host-specific expression of non-tandemly repeated heterogenous ribosome RNA gene in arbuscular mycorrhizal fungi.</title>
        <authorList>
            <person name="Maeda T."/>
            <person name="Kobayashi Y."/>
            <person name="Nakagawa T."/>
            <person name="Ezawa T."/>
            <person name="Yamaguchi K."/>
            <person name="Bino T."/>
            <person name="Nishimoto Y."/>
            <person name="Shigenobu S."/>
            <person name="Kawaguchi M."/>
        </authorList>
    </citation>
    <scope>NUCLEOTIDE SEQUENCE</scope>
    <source>
        <strain evidence="2">HR1</strain>
    </source>
</reference>
<dbReference type="AlphaFoldDB" id="A0A8H3LLF2"/>
<sequence length="194" mass="22429">MNKNKKVLTVDLDFADLWNKEPAQNVSSSTMPFLPSKEPATVKTSTSSAPILDTSDNEQKKQKTQKIDVTHIITGYQTPLGCNFVCDIFIYDVPVKLVISEFFRKYELQWMAPLTESQHEAFLSELNIKIFKEIKFTDRKQKIVSYFESWEHLHKCITSLTLWFGINVSWCKHQPLSVTHKKKKKQDSTPNSAK</sequence>
<name>A0A8H3LLF2_9GLOM</name>
<proteinExistence type="predicted"/>
<comment type="caution">
    <text evidence="2">The sequence shown here is derived from an EMBL/GenBank/DDBJ whole genome shotgun (WGS) entry which is preliminary data.</text>
</comment>
<gene>
    <name evidence="2" type="ORF">RCL2_001561200</name>
</gene>
<evidence type="ECO:0000256" key="1">
    <source>
        <dbReference type="SAM" id="MobiDB-lite"/>
    </source>
</evidence>
<evidence type="ECO:0000313" key="3">
    <source>
        <dbReference type="Proteomes" id="UP000615446"/>
    </source>
</evidence>
<accession>A0A8H3LLF2</accession>